<feature type="domain" description="ANTAR" evidence="6">
    <location>
        <begin position="163"/>
        <end position="224"/>
    </location>
</feature>
<dbReference type="SUPFAM" id="SSF55781">
    <property type="entry name" value="GAF domain-like"/>
    <property type="match status" value="1"/>
</dbReference>
<keyword evidence="3" id="KW-0805">Transcription regulation</keyword>
<evidence type="ECO:0000256" key="1">
    <source>
        <dbReference type="ARBA" id="ARBA00022679"/>
    </source>
</evidence>
<dbReference type="SMART" id="SM01012">
    <property type="entry name" value="ANTAR"/>
    <property type="match status" value="1"/>
</dbReference>
<accession>A0ABW5WE37</accession>
<dbReference type="Pfam" id="PF03861">
    <property type="entry name" value="ANTAR"/>
    <property type="match status" value="1"/>
</dbReference>
<reference evidence="8" key="1">
    <citation type="journal article" date="2019" name="Int. J. Syst. Evol. Microbiol.">
        <title>The Global Catalogue of Microorganisms (GCM) 10K type strain sequencing project: providing services to taxonomists for standard genome sequencing and annotation.</title>
        <authorList>
            <consortium name="The Broad Institute Genomics Platform"/>
            <consortium name="The Broad Institute Genome Sequencing Center for Infectious Disease"/>
            <person name="Wu L."/>
            <person name="Ma J."/>
        </authorList>
    </citation>
    <scope>NUCLEOTIDE SEQUENCE [LARGE SCALE GENOMIC DNA]</scope>
    <source>
        <strain evidence="8">IBRC-M 10906</strain>
    </source>
</reference>
<dbReference type="RefSeq" id="WP_377390631.1">
    <property type="nucleotide sequence ID" value="NZ_JBHSAN010000024.1"/>
</dbReference>
<dbReference type="Pfam" id="PF13185">
    <property type="entry name" value="GAF_2"/>
    <property type="match status" value="1"/>
</dbReference>
<comment type="caution">
    <text evidence="7">The sequence shown here is derived from an EMBL/GenBank/DDBJ whole genome shotgun (WGS) entry which is preliminary data.</text>
</comment>
<dbReference type="InterPro" id="IPR029016">
    <property type="entry name" value="GAF-like_dom_sf"/>
</dbReference>
<dbReference type="Gene3D" id="1.10.10.10">
    <property type="entry name" value="Winged helix-like DNA-binding domain superfamily/Winged helix DNA-binding domain"/>
    <property type="match status" value="1"/>
</dbReference>
<keyword evidence="1" id="KW-0808">Transferase</keyword>
<dbReference type="SUPFAM" id="SSF52172">
    <property type="entry name" value="CheY-like"/>
    <property type="match status" value="1"/>
</dbReference>
<evidence type="ECO:0000313" key="8">
    <source>
        <dbReference type="Proteomes" id="UP001597478"/>
    </source>
</evidence>
<evidence type="ECO:0000256" key="5">
    <source>
        <dbReference type="SAM" id="MobiDB-lite"/>
    </source>
</evidence>
<dbReference type="InterPro" id="IPR005561">
    <property type="entry name" value="ANTAR"/>
</dbReference>
<dbReference type="Gene3D" id="3.30.450.40">
    <property type="match status" value="1"/>
</dbReference>
<evidence type="ECO:0000256" key="3">
    <source>
        <dbReference type="ARBA" id="ARBA00023015"/>
    </source>
</evidence>
<dbReference type="InterPro" id="IPR003018">
    <property type="entry name" value="GAF"/>
</dbReference>
<evidence type="ECO:0000313" key="7">
    <source>
        <dbReference type="EMBL" id="MFD2800828.1"/>
    </source>
</evidence>
<sequence length="244" mass="25993">MDELVTAMIRLVDPAQPDLDVAEHAKSVAQHCAGTLGVDAAGVLLAYPEPPLRALGASDPLAHRLIQLQTGRERGPAAECYRRGQPISVPDLGRAGFDAALLAEADRRGFRSLHAIPVWLRGEVVGVGELFSHEPGPLSPATHDLAQALLGAAAVGLAHSSELSARSRLVHELQTALASRVVIEQAKGVLAARHGITVDVAFEQIRRRARGTNRKLHDVAREIVRTTTGNRSDHGGPDTSRCTQ</sequence>
<gene>
    <name evidence="7" type="ORF">ACFS2C_15655</name>
</gene>
<dbReference type="InterPro" id="IPR011006">
    <property type="entry name" value="CheY-like_superfamily"/>
</dbReference>
<evidence type="ECO:0000256" key="2">
    <source>
        <dbReference type="ARBA" id="ARBA00022777"/>
    </source>
</evidence>
<dbReference type="PROSITE" id="PS50921">
    <property type="entry name" value="ANTAR"/>
    <property type="match status" value="1"/>
</dbReference>
<proteinExistence type="predicted"/>
<dbReference type="Proteomes" id="UP001597478">
    <property type="component" value="Unassembled WGS sequence"/>
</dbReference>
<dbReference type="PIRSF" id="PIRSF036625">
    <property type="entry name" value="GAF_ANTAR"/>
    <property type="match status" value="1"/>
</dbReference>
<dbReference type="InterPro" id="IPR036388">
    <property type="entry name" value="WH-like_DNA-bd_sf"/>
</dbReference>
<protein>
    <submittedName>
        <fullName evidence="7">ANTAR domain-containing protein</fullName>
    </submittedName>
</protein>
<dbReference type="EMBL" id="JBHUOF010000021">
    <property type="protein sequence ID" value="MFD2800828.1"/>
    <property type="molecule type" value="Genomic_DNA"/>
</dbReference>
<organism evidence="7 8">
    <name type="scientific">Prauserella oleivorans</name>
    <dbReference type="NCBI Taxonomy" id="1478153"/>
    <lineage>
        <taxon>Bacteria</taxon>
        <taxon>Bacillati</taxon>
        <taxon>Actinomycetota</taxon>
        <taxon>Actinomycetes</taxon>
        <taxon>Pseudonocardiales</taxon>
        <taxon>Pseudonocardiaceae</taxon>
        <taxon>Prauserella</taxon>
    </lineage>
</organism>
<feature type="region of interest" description="Disordered" evidence="5">
    <location>
        <begin position="225"/>
        <end position="244"/>
    </location>
</feature>
<keyword evidence="2" id="KW-0418">Kinase</keyword>
<name>A0ABW5WE37_9PSEU</name>
<keyword evidence="4" id="KW-0804">Transcription</keyword>
<keyword evidence="8" id="KW-1185">Reference proteome</keyword>
<evidence type="ECO:0000259" key="6">
    <source>
        <dbReference type="PROSITE" id="PS50921"/>
    </source>
</evidence>
<dbReference type="InterPro" id="IPR012074">
    <property type="entry name" value="GAF_ANTAR"/>
</dbReference>
<evidence type="ECO:0000256" key="4">
    <source>
        <dbReference type="ARBA" id="ARBA00023163"/>
    </source>
</evidence>